<evidence type="ECO:0000313" key="15">
    <source>
        <dbReference type="EMBL" id="OXA39724.1"/>
    </source>
</evidence>
<dbReference type="GO" id="GO:0004560">
    <property type="term" value="F:alpha-L-fucosidase activity"/>
    <property type="evidence" value="ECO:0007669"/>
    <property type="project" value="UniProtKB-EC"/>
</dbReference>
<evidence type="ECO:0000259" key="13">
    <source>
        <dbReference type="Pfam" id="PF01120"/>
    </source>
</evidence>
<dbReference type="Gene3D" id="3.20.20.80">
    <property type="entry name" value="Glycosidases"/>
    <property type="match status" value="1"/>
</dbReference>
<keyword evidence="16" id="KW-1185">Reference proteome</keyword>
<feature type="domain" description="Glycoside hydrolase family 29 N-terminal" evidence="13">
    <location>
        <begin position="24"/>
        <end position="357"/>
    </location>
</feature>
<dbReference type="InterPro" id="IPR013780">
    <property type="entry name" value="Glyco_hydro_b"/>
</dbReference>
<dbReference type="PANTHER" id="PTHR10030:SF37">
    <property type="entry name" value="ALPHA-L-FUCOSIDASE-RELATED"/>
    <property type="match status" value="1"/>
</dbReference>
<gene>
    <name evidence="15" type="ORF">Fcan01_25461</name>
</gene>
<keyword evidence="7" id="KW-0378">Hydrolase</keyword>
<protein>
    <recommendedName>
        <fullName evidence="10">Putative alpha-L-fucosidase</fullName>
        <ecNumber evidence="5">3.2.1.51</ecNumber>
    </recommendedName>
    <alternativeName>
        <fullName evidence="11">Alpha-L-fucoside fucohydrolase</fullName>
    </alternativeName>
</protein>
<evidence type="ECO:0000256" key="9">
    <source>
        <dbReference type="ARBA" id="ARBA00023295"/>
    </source>
</evidence>
<dbReference type="GO" id="GO:0005764">
    <property type="term" value="C:lysosome"/>
    <property type="evidence" value="ECO:0007669"/>
    <property type="project" value="TreeGrafter"/>
</dbReference>
<feature type="chain" id="PRO_5025473983" description="Putative alpha-L-fucosidase" evidence="12">
    <location>
        <begin position="25"/>
        <end position="467"/>
    </location>
</feature>
<evidence type="ECO:0000256" key="7">
    <source>
        <dbReference type="ARBA" id="ARBA00022801"/>
    </source>
</evidence>
<comment type="function">
    <text evidence="3">Alpha-L-fucosidase is responsible for hydrolyzing the alpha-1,6-linked fucose joined to the reducing-end N-acetylglucosamine of the carbohydrate moieties of glycoproteins.</text>
</comment>
<evidence type="ECO:0000313" key="16">
    <source>
        <dbReference type="Proteomes" id="UP000198287"/>
    </source>
</evidence>
<dbReference type="InterPro" id="IPR016286">
    <property type="entry name" value="FUC_metazoa-typ"/>
</dbReference>
<name>A0A226D4D7_FOLCA</name>
<dbReference type="InterPro" id="IPR017853">
    <property type="entry name" value="GH"/>
</dbReference>
<dbReference type="InterPro" id="IPR000933">
    <property type="entry name" value="Glyco_hydro_29"/>
</dbReference>
<comment type="catalytic activity">
    <reaction evidence="2">
        <text>a neolactoside IV(2)-alpha-Fuc-nLc4Cer(d18:0) + H2O = a neolactoside nLc4Cer(d18:0) + L-fucose</text>
        <dbReference type="Rhea" id="RHEA:49308"/>
        <dbReference type="ChEBI" id="CHEBI:2181"/>
        <dbReference type="ChEBI" id="CHEBI:15377"/>
        <dbReference type="ChEBI" id="CHEBI:91119"/>
        <dbReference type="ChEBI" id="CHEBI:91121"/>
    </reaction>
    <physiologicalReaction direction="left-to-right" evidence="2">
        <dbReference type="Rhea" id="RHEA:49309"/>
    </physiologicalReaction>
</comment>
<dbReference type="AlphaFoldDB" id="A0A226D4D7"/>
<proteinExistence type="inferred from homology"/>
<organism evidence="15 16">
    <name type="scientific">Folsomia candida</name>
    <name type="common">Springtail</name>
    <dbReference type="NCBI Taxonomy" id="158441"/>
    <lineage>
        <taxon>Eukaryota</taxon>
        <taxon>Metazoa</taxon>
        <taxon>Ecdysozoa</taxon>
        <taxon>Arthropoda</taxon>
        <taxon>Hexapoda</taxon>
        <taxon>Collembola</taxon>
        <taxon>Entomobryomorpha</taxon>
        <taxon>Isotomoidea</taxon>
        <taxon>Isotomidae</taxon>
        <taxon>Proisotominae</taxon>
        <taxon>Folsomia</taxon>
    </lineage>
</organism>
<dbReference type="OrthoDB" id="6039950at2759"/>
<evidence type="ECO:0000256" key="11">
    <source>
        <dbReference type="ARBA" id="ARBA00081661"/>
    </source>
</evidence>
<dbReference type="EMBL" id="LNIX01000037">
    <property type="protein sequence ID" value="OXA39724.1"/>
    <property type="molecule type" value="Genomic_DNA"/>
</dbReference>
<sequence length="467" mass="53440">MKNWEKFLVSPILLIVGVVNCCVAEYTPDWTSLDKRPIPEWFDEAKIGIFVHWGVFSVPGFSSEVFWETWKSGKCVSCNEFMAHNYKPGFTYQEFGPKFKAEFFNPTDWAELFERAGAKYVVLTSKHCDGYALWPSKYSANWNAMDTGPKRDLVGDLAEAIRNTTSLRFGLYYCMIEWFHPSWIDDKANGLKTDGFVEAKVAPSLREIVEKYAPDIVWPDGEWEASSTYWKSREFLTWLFNESRVKDKVVINDRWGNDTRGKHGGFWTGGDRLNPGYLLPHKWENCMTLDKHSWGYRRNADIGDYLTPRELLTTLVETVACGGNLLVNVGPTKDGMIDPIQQERLLQMGEWLGVNGDAVYGTVPWTKSQNDTVTKGVWYTSSKNGTVTYAFVTIWPGRFLHIGSVNYDQIRTIGMLGYQGNLIFEKNLPRILGDLDLDHREPIFELDLGSKIRSKMAKTASDYIEAF</sequence>
<evidence type="ECO:0000256" key="10">
    <source>
        <dbReference type="ARBA" id="ARBA00074133"/>
    </source>
</evidence>
<evidence type="ECO:0000256" key="4">
    <source>
        <dbReference type="ARBA" id="ARBA00007951"/>
    </source>
</evidence>
<dbReference type="InterPro" id="IPR018526">
    <property type="entry name" value="Glyco_hydro_29_CS"/>
</dbReference>
<dbReference type="PANTHER" id="PTHR10030">
    <property type="entry name" value="ALPHA-L-FUCOSIDASE"/>
    <property type="match status" value="1"/>
</dbReference>
<dbReference type="InterPro" id="IPR057739">
    <property type="entry name" value="Glyco_hydro_29_N"/>
</dbReference>
<dbReference type="EC" id="3.2.1.51" evidence="5"/>
<evidence type="ECO:0000256" key="1">
    <source>
        <dbReference type="ARBA" id="ARBA00000321"/>
    </source>
</evidence>
<dbReference type="SUPFAM" id="SSF51445">
    <property type="entry name" value="(Trans)glycosidases"/>
    <property type="match status" value="1"/>
</dbReference>
<evidence type="ECO:0000256" key="6">
    <source>
        <dbReference type="ARBA" id="ARBA00022729"/>
    </source>
</evidence>
<dbReference type="OMA" id="SANWNAM"/>
<accession>A0A226D4D7</accession>
<dbReference type="Pfam" id="PF16757">
    <property type="entry name" value="Fucosidase_C"/>
    <property type="match status" value="1"/>
</dbReference>
<evidence type="ECO:0000256" key="12">
    <source>
        <dbReference type="SAM" id="SignalP"/>
    </source>
</evidence>
<evidence type="ECO:0000256" key="8">
    <source>
        <dbReference type="ARBA" id="ARBA00023180"/>
    </source>
</evidence>
<dbReference type="Proteomes" id="UP000198287">
    <property type="component" value="Unassembled WGS sequence"/>
</dbReference>
<dbReference type="Pfam" id="PF01120">
    <property type="entry name" value="Alpha_L_fucos"/>
    <property type="match status" value="1"/>
</dbReference>
<evidence type="ECO:0000256" key="5">
    <source>
        <dbReference type="ARBA" id="ARBA00012662"/>
    </source>
</evidence>
<comment type="catalytic activity">
    <reaction evidence="1">
        <text>a neolactoside IV(2)-alpha-Fuc-nLc4Cer(d18:1(4E)) + H2O = a neolactoside nLc4Cer(d18:1(4E)) + L-fucose</text>
        <dbReference type="Rhea" id="RHEA:48224"/>
        <dbReference type="ChEBI" id="CHEBI:2181"/>
        <dbReference type="ChEBI" id="CHEBI:15377"/>
        <dbReference type="ChEBI" id="CHEBI:17006"/>
        <dbReference type="ChEBI" id="CHEBI:28691"/>
    </reaction>
    <physiologicalReaction direction="left-to-right" evidence="1">
        <dbReference type="Rhea" id="RHEA:48225"/>
    </physiologicalReaction>
</comment>
<dbReference type="SMART" id="SM00812">
    <property type="entry name" value="Alpha_L_fucos"/>
    <property type="match status" value="1"/>
</dbReference>
<evidence type="ECO:0000256" key="2">
    <source>
        <dbReference type="ARBA" id="ARBA00000419"/>
    </source>
</evidence>
<evidence type="ECO:0000259" key="14">
    <source>
        <dbReference type="Pfam" id="PF16757"/>
    </source>
</evidence>
<dbReference type="GO" id="GO:0016139">
    <property type="term" value="P:glycoside catabolic process"/>
    <property type="evidence" value="ECO:0007669"/>
    <property type="project" value="TreeGrafter"/>
</dbReference>
<dbReference type="PROSITE" id="PS00385">
    <property type="entry name" value="ALPHA_L_FUCOSIDASE"/>
    <property type="match status" value="1"/>
</dbReference>
<keyword evidence="6 12" id="KW-0732">Signal</keyword>
<dbReference type="InterPro" id="IPR031919">
    <property type="entry name" value="Fucosidase_C"/>
</dbReference>
<dbReference type="GO" id="GO:0006004">
    <property type="term" value="P:fucose metabolic process"/>
    <property type="evidence" value="ECO:0007669"/>
    <property type="project" value="InterPro"/>
</dbReference>
<reference evidence="15 16" key="1">
    <citation type="submission" date="2015-12" db="EMBL/GenBank/DDBJ databases">
        <title>The genome of Folsomia candida.</title>
        <authorList>
            <person name="Faddeeva A."/>
            <person name="Derks M.F."/>
            <person name="Anvar Y."/>
            <person name="Smit S."/>
            <person name="Van Straalen N."/>
            <person name="Roelofs D."/>
        </authorList>
    </citation>
    <scope>NUCLEOTIDE SEQUENCE [LARGE SCALE GENOMIC DNA]</scope>
    <source>
        <strain evidence="15 16">VU population</strain>
        <tissue evidence="15">Whole body</tissue>
    </source>
</reference>
<comment type="similarity">
    <text evidence="4">Belongs to the glycosyl hydrolase 29 family.</text>
</comment>
<keyword evidence="8" id="KW-0325">Glycoprotein</keyword>
<feature type="signal peptide" evidence="12">
    <location>
        <begin position="1"/>
        <end position="24"/>
    </location>
</feature>
<dbReference type="PRINTS" id="PR00741">
    <property type="entry name" value="GLHYDRLASE29"/>
</dbReference>
<comment type="caution">
    <text evidence="15">The sequence shown here is derived from an EMBL/GenBank/DDBJ whole genome shotgun (WGS) entry which is preliminary data.</text>
</comment>
<evidence type="ECO:0000256" key="3">
    <source>
        <dbReference type="ARBA" id="ARBA00004071"/>
    </source>
</evidence>
<dbReference type="Gene3D" id="2.60.40.1180">
    <property type="entry name" value="Golgi alpha-mannosidase II"/>
    <property type="match status" value="1"/>
</dbReference>
<feature type="domain" description="Alpha-L-fucosidase C-terminal" evidence="14">
    <location>
        <begin position="369"/>
        <end position="427"/>
    </location>
</feature>
<dbReference type="FunFam" id="3.20.20.80:FF:000027">
    <property type="entry name" value="Alpha-L-fucosidase"/>
    <property type="match status" value="1"/>
</dbReference>
<keyword evidence="9" id="KW-0326">Glycosidase</keyword>